<feature type="region of interest" description="Disordered" evidence="1">
    <location>
        <begin position="253"/>
        <end position="383"/>
    </location>
</feature>
<dbReference type="EMBL" id="CAADRP010001707">
    <property type="protein sequence ID" value="VFU49586.1"/>
    <property type="molecule type" value="Genomic_DNA"/>
</dbReference>
<feature type="compositionally biased region" description="Low complexity" evidence="1">
    <location>
        <begin position="295"/>
        <end position="306"/>
    </location>
</feature>
<protein>
    <recommendedName>
        <fullName evidence="2">DUF4283 domain-containing protein</fullName>
    </recommendedName>
</protein>
<evidence type="ECO:0000259" key="2">
    <source>
        <dbReference type="Pfam" id="PF14111"/>
    </source>
</evidence>
<feature type="compositionally biased region" description="Polar residues" evidence="1">
    <location>
        <begin position="312"/>
        <end position="322"/>
    </location>
</feature>
<dbReference type="PANTHER" id="PTHR31286:SF99">
    <property type="entry name" value="DUF4283 DOMAIN-CONTAINING PROTEIN"/>
    <property type="match status" value="1"/>
</dbReference>
<accession>A0A6N2M7G0</accession>
<feature type="compositionally biased region" description="Basic and acidic residues" evidence="1">
    <location>
        <begin position="265"/>
        <end position="276"/>
    </location>
</feature>
<evidence type="ECO:0000256" key="1">
    <source>
        <dbReference type="SAM" id="MobiDB-lite"/>
    </source>
</evidence>
<dbReference type="PANTHER" id="PTHR31286">
    <property type="entry name" value="GLYCINE-RICH CELL WALL STRUCTURAL PROTEIN 1.8-LIKE"/>
    <property type="match status" value="1"/>
</dbReference>
<name>A0A6N2M7G0_SALVM</name>
<reference evidence="3" key="1">
    <citation type="submission" date="2019-03" db="EMBL/GenBank/DDBJ databases">
        <authorList>
            <person name="Mank J."/>
            <person name="Almeida P."/>
        </authorList>
    </citation>
    <scope>NUCLEOTIDE SEQUENCE</scope>
    <source>
        <strain evidence="3">78183</strain>
    </source>
</reference>
<dbReference type="InterPro" id="IPR040256">
    <property type="entry name" value="At4g02000-like"/>
</dbReference>
<dbReference type="Pfam" id="PF14111">
    <property type="entry name" value="DUF4283"/>
    <property type="match status" value="1"/>
</dbReference>
<sequence length="399" mass="44384">MATKAITQQSKPGSWADKVKVSDSNMRCSLEPLPRRPMGSILKIPHDMHMADEDMWKRSMIGFFVSYKLPFHAIQSIANRIWKSHGLEKTTVMSNGFMIFRFSTEEAIGEILARGPWLFGGKAIILQQWQPGFLFDKSKIRTIPVWARLQGLPFPLWNKEGLSLAASMVGKPLASDEATMKCSRLEYARVCIEVDASLPLINQFQVVSQLSEEPITVDVSYEWKPSRCAKCMVFGHSCKVQDGQEANKEKIEEVENHTVTPNDQDEPRAQDQKDLEIITVTSETSEKERPKIVTVSSNQNSNVNENEVGKASVSSGQSLQSEKNSKGKQHMVHAPCMENRMDSLNSGNMGNGIGKEDANSSTSGKPPDSPNGSSSSTPKPKKRVLGHKLYYACCCDKEN</sequence>
<dbReference type="AlphaFoldDB" id="A0A6N2M7G0"/>
<feature type="compositionally biased region" description="Polar residues" evidence="1">
    <location>
        <begin position="359"/>
        <end position="378"/>
    </location>
</feature>
<feature type="domain" description="DUF4283" evidence="2">
    <location>
        <begin position="54"/>
        <end position="135"/>
    </location>
</feature>
<organism evidence="3">
    <name type="scientific">Salix viminalis</name>
    <name type="common">Common osier</name>
    <name type="synonym">Basket willow</name>
    <dbReference type="NCBI Taxonomy" id="40686"/>
    <lineage>
        <taxon>Eukaryota</taxon>
        <taxon>Viridiplantae</taxon>
        <taxon>Streptophyta</taxon>
        <taxon>Embryophyta</taxon>
        <taxon>Tracheophyta</taxon>
        <taxon>Spermatophyta</taxon>
        <taxon>Magnoliopsida</taxon>
        <taxon>eudicotyledons</taxon>
        <taxon>Gunneridae</taxon>
        <taxon>Pentapetalae</taxon>
        <taxon>rosids</taxon>
        <taxon>fabids</taxon>
        <taxon>Malpighiales</taxon>
        <taxon>Salicaceae</taxon>
        <taxon>Saliceae</taxon>
        <taxon>Salix</taxon>
    </lineage>
</organism>
<dbReference type="InterPro" id="IPR025558">
    <property type="entry name" value="DUF4283"/>
</dbReference>
<proteinExistence type="predicted"/>
<gene>
    <name evidence="3" type="ORF">SVIM_LOCUS326795</name>
</gene>
<evidence type="ECO:0000313" key="3">
    <source>
        <dbReference type="EMBL" id="VFU49586.1"/>
    </source>
</evidence>